<comment type="similarity">
    <text evidence="1">Belongs to the LysR transcriptional regulatory family.</text>
</comment>
<organism evidence="4 6">
    <name type="scientific">Rodentibacter trehalosifermentans</name>
    <dbReference type="NCBI Taxonomy" id="1908263"/>
    <lineage>
        <taxon>Bacteria</taxon>
        <taxon>Pseudomonadati</taxon>
        <taxon>Pseudomonadota</taxon>
        <taxon>Gammaproteobacteria</taxon>
        <taxon>Pasteurellales</taxon>
        <taxon>Pasteurellaceae</taxon>
        <taxon>Rodentibacter</taxon>
    </lineage>
</organism>
<evidence type="ECO:0000256" key="1">
    <source>
        <dbReference type="ARBA" id="ARBA00009437"/>
    </source>
</evidence>
<dbReference type="Gene3D" id="3.40.190.290">
    <property type="match status" value="1"/>
</dbReference>
<dbReference type="GO" id="GO:0003700">
    <property type="term" value="F:DNA-binding transcription factor activity"/>
    <property type="evidence" value="ECO:0007669"/>
    <property type="project" value="TreeGrafter"/>
</dbReference>
<dbReference type="RefSeq" id="WP_242650034.1">
    <property type="nucleotide sequence ID" value="NZ_MLHK01000024.1"/>
</dbReference>
<dbReference type="SUPFAM" id="SSF53850">
    <property type="entry name" value="Periplasmic binding protein-like II"/>
    <property type="match status" value="1"/>
</dbReference>
<gene>
    <name evidence="3" type="ORF">BKK51_04980</name>
    <name evidence="4" type="ORF">BKK52_01930</name>
</gene>
<dbReference type="InterPro" id="IPR058163">
    <property type="entry name" value="LysR-type_TF_proteobact-type"/>
</dbReference>
<evidence type="ECO:0000313" key="5">
    <source>
        <dbReference type="Proteomes" id="UP000188728"/>
    </source>
</evidence>
<feature type="domain" description="LysR substrate-binding" evidence="2">
    <location>
        <begin position="5"/>
        <end position="189"/>
    </location>
</feature>
<dbReference type="PANTHER" id="PTHR30537:SF1">
    <property type="entry name" value="HTH-TYPE TRANSCRIPTIONAL REGULATOR PGRR"/>
    <property type="match status" value="1"/>
</dbReference>
<dbReference type="InterPro" id="IPR005119">
    <property type="entry name" value="LysR_subst-bd"/>
</dbReference>
<name>A0A1V3J516_9PAST</name>
<accession>A0A1V3IUH6</accession>
<dbReference type="Pfam" id="PF03466">
    <property type="entry name" value="LysR_substrate"/>
    <property type="match status" value="1"/>
</dbReference>
<dbReference type="AlphaFoldDB" id="A0A1V3J516"/>
<dbReference type="GO" id="GO:0006351">
    <property type="term" value="P:DNA-templated transcription"/>
    <property type="evidence" value="ECO:0007669"/>
    <property type="project" value="TreeGrafter"/>
</dbReference>
<evidence type="ECO:0000313" key="4">
    <source>
        <dbReference type="EMBL" id="OOF50184.1"/>
    </source>
</evidence>
<evidence type="ECO:0000313" key="6">
    <source>
        <dbReference type="Proteomes" id="UP000189161"/>
    </source>
</evidence>
<protein>
    <recommendedName>
        <fullName evidence="2">LysR substrate-binding domain-containing protein</fullName>
    </recommendedName>
</protein>
<keyword evidence="6" id="KW-1185">Reference proteome</keyword>
<sequence>MNEKLAKFTHDYPEIHLELVVEDRFIDIVAERFDAGIRLGHHVAKDMVAVRISEELQMCTAASPDYLAKYGMPKTPYDLMEHECLIHRLPTSGGNMVWEFCNPKAKKHIVKIQPQGRLKTNQGFLHKNYAVNGLGILWTPQDVIRQEIDSGKLVPILQDWNMSYEGYYLYYPNRRQDSPLFRALVEALRM</sequence>
<dbReference type="EMBL" id="MLHL01000009">
    <property type="protein sequence ID" value="OOF50184.1"/>
    <property type="molecule type" value="Genomic_DNA"/>
</dbReference>
<dbReference type="GO" id="GO:0043565">
    <property type="term" value="F:sequence-specific DNA binding"/>
    <property type="evidence" value="ECO:0007669"/>
    <property type="project" value="TreeGrafter"/>
</dbReference>
<dbReference type="PANTHER" id="PTHR30537">
    <property type="entry name" value="HTH-TYPE TRANSCRIPTIONAL REGULATOR"/>
    <property type="match status" value="1"/>
</dbReference>
<dbReference type="EMBL" id="MLHK01000024">
    <property type="protein sequence ID" value="OOF45900.1"/>
    <property type="molecule type" value="Genomic_DNA"/>
</dbReference>
<dbReference type="Proteomes" id="UP000188728">
    <property type="component" value="Unassembled WGS sequence"/>
</dbReference>
<proteinExistence type="inferred from homology"/>
<evidence type="ECO:0000259" key="2">
    <source>
        <dbReference type="Pfam" id="PF03466"/>
    </source>
</evidence>
<evidence type="ECO:0000313" key="3">
    <source>
        <dbReference type="EMBL" id="OOF45900.1"/>
    </source>
</evidence>
<accession>A0A1V3J516</accession>
<comment type="caution">
    <text evidence="4">The sequence shown here is derived from an EMBL/GenBank/DDBJ whole genome shotgun (WGS) entry which is preliminary data.</text>
</comment>
<dbReference type="Proteomes" id="UP000189161">
    <property type="component" value="Unassembled WGS sequence"/>
</dbReference>
<reference evidence="5 6" key="1">
    <citation type="submission" date="2016-10" db="EMBL/GenBank/DDBJ databases">
        <title>Rodentibacter gen. nov. and new species.</title>
        <authorList>
            <person name="Christensen H."/>
        </authorList>
    </citation>
    <scope>NUCLEOTIDE SEQUENCE [LARGE SCALE GENOMIC DNA]</scope>
    <source>
        <strain evidence="3 5">H1983213011</strain>
        <strain evidence="4 6">H1987082031</strain>
    </source>
</reference>